<sequence>MSEYDFEAFEQQRVPVSQVPTRQQLHTYFSLKSAEAVETTFHDYYRWLDDYRSNMDIQLLLTQDWNRSSEKKMRNALKALPHIPILELGTAKGTRTQLNVHPVFETQYYVPKGAPLEAQFDPNHAYGPVLYTDNPLRMSKNLEKGRNLSHMTVNDSASGLGLNLNKPCNTSTEEEPESAATNLLPAAFSKFTTKLIHLGGVEASYVPDFTNSSVLTLAPYAAIAKISPAGAVEGIFAIPVDGTRNGDLVYVDLDIEAWEPEKRGIYYLGKDLDDCAQREWTLCDEIEVVEVVSYEQDD</sequence>
<dbReference type="GeneID" id="54587310"/>
<reference evidence="1" key="1">
    <citation type="journal article" date="2020" name="Stud. Mycol.">
        <title>101 Dothideomycetes genomes: a test case for predicting lifestyles and emergence of pathogens.</title>
        <authorList>
            <person name="Haridas S."/>
            <person name="Albert R."/>
            <person name="Binder M."/>
            <person name="Bloem J."/>
            <person name="Labutti K."/>
            <person name="Salamov A."/>
            <person name="Andreopoulos B."/>
            <person name="Baker S."/>
            <person name="Barry K."/>
            <person name="Bills G."/>
            <person name="Bluhm B."/>
            <person name="Cannon C."/>
            <person name="Castanera R."/>
            <person name="Culley D."/>
            <person name="Daum C."/>
            <person name="Ezra D."/>
            <person name="Gonzalez J."/>
            <person name="Henrissat B."/>
            <person name="Kuo A."/>
            <person name="Liang C."/>
            <person name="Lipzen A."/>
            <person name="Lutzoni F."/>
            <person name="Magnuson J."/>
            <person name="Mondo S."/>
            <person name="Nolan M."/>
            <person name="Ohm R."/>
            <person name="Pangilinan J."/>
            <person name="Park H.-J."/>
            <person name="Ramirez L."/>
            <person name="Alfaro M."/>
            <person name="Sun H."/>
            <person name="Tritt A."/>
            <person name="Yoshinaga Y."/>
            <person name="Zwiers L.-H."/>
            <person name="Turgeon B."/>
            <person name="Goodwin S."/>
            <person name="Spatafora J."/>
            <person name="Crous P."/>
            <person name="Grigoriev I."/>
        </authorList>
    </citation>
    <scope>NUCLEOTIDE SEQUENCE</scope>
    <source>
        <strain evidence="1">CBS 122368</strain>
    </source>
</reference>
<organism evidence="1 2">
    <name type="scientific">Trematosphaeria pertusa</name>
    <dbReference type="NCBI Taxonomy" id="390896"/>
    <lineage>
        <taxon>Eukaryota</taxon>
        <taxon>Fungi</taxon>
        <taxon>Dikarya</taxon>
        <taxon>Ascomycota</taxon>
        <taxon>Pezizomycotina</taxon>
        <taxon>Dothideomycetes</taxon>
        <taxon>Pleosporomycetidae</taxon>
        <taxon>Pleosporales</taxon>
        <taxon>Massarineae</taxon>
        <taxon>Trematosphaeriaceae</taxon>
        <taxon>Trematosphaeria</taxon>
    </lineage>
</organism>
<dbReference type="EMBL" id="ML987205">
    <property type="protein sequence ID" value="KAF2243537.1"/>
    <property type="molecule type" value="Genomic_DNA"/>
</dbReference>
<proteinExistence type="predicted"/>
<accession>A0A6A6HZS6</accession>
<protein>
    <submittedName>
        <fullName evidence="1">Uncharacterized protein</fullName>
    </submittedName>
</protein>
<gene>
    <name evidence="1" type="ORF">BU26DRAFT_570227</name>
</gene>
<name>A0A6A6HZS6_9PLEO</name>
<dbReference type="AlphaFoldDB" id="A0A6A6HZS6"/>
<dbReference type="Proteomes" id="UP000800094">
    <property type="component" value="Unassembled WGS sequence"/>
</dbReference>
<evidence type="ECO:0000313" key="2">
    <source>
        <dbReference type="Proteomes" id="UP000800094"/>
    </source>
</evidence>
<keyword evidence="2" id="KW-1185">Reference proteome</keyword>
<evidence type="ECO:0000313" key="1">
    <source>
        <dbReference type="EMBL" id="KAF2243537.1"/>
    </source>
</evidence>
<dbReference type="RefSeq" id="XP_033678541.1">
    <property type="nucleotide sequence ID" value="XM_033833980.1"/>
</dbReference>
<dbReference type="OrthoDB" id="3679482at2759"/>